<keyword evidence="3" id="KW-1185">Reference proteome</keyword>
<proteinExistence type="predicted"/>
<organism evidence="2 3">
    <name type="scientific">Didymella heteroderae</name>
    <dbReference type="NCBI Taxonomy" id="1769908"/>
    <lineage>
        <taxon>Eukaryota</taxon>
        <taxon>Fungi</taxon>
        <taxon>Dikarya</taxon>
        <taxon>Ascomycota</taxon>
        <taxon>Pezizomycotina</taxon>
        <taxon>Dothideomycetes</taxon>
        <taxon>Pleosporomycetidae</taxon>
        <taxon>Pleosporales</taxon>
        <taxon>Pleosporineae</taxon>
        <taxon>Didymellaceae</taxon>
        <taxon>Didymella</taxon>
    </lineage>
</organism>
<comment type="caution">
    <text evidence="2">The sequence shown here is derived from an EMBL/GenBank/DDBJ whole genome shotgun (WGS) entry which is preliminary data.</text>
</comment>
<feature type="signal peptide" evidence="1">
    <location>
        <begin position="1"/>
        <end position="20"/>
    </location>
</feature>
<accession>A0A9P4X0L6</accession>
<gene>
    <name evidence="2" type="ORF">E8E12_011338</name>
</gene>
<dbReference type="OrthoDB" id="3722602at2759"/>
<name>A0A9P4X0L6_9PLEO</name>
<evidence type="ECO:0000256" key="1">
    <source>
        <dbReference type="SAM" id="SignalP"/>
    </source>
</evidence>
<dbReference type="AlphaFoldDB" id="A0A9P4X0L6"/>
<feature type="chain" id="PRO_5040164999" evidence="1">
    <location>
        <begin position="21"/>
        <end position="332"/>
    </location>
</feature>
<evidence type="ECO:0000313" key="3">
    <source>
        <dbReference type="Proteomes" id="UP000758155"/>
    </source>
</evidence>
<dbReference type="Proteomes" id="UP000758155">
    <property type="component" value="Unassembled WGS sequence"/>
</dbReference>
<keyword evidence="1" id="KW-0732">Signal</keyword>
<evidence type="ECO:0000313" key="2">
    <source>
        <dbReference type="EMBL" id="KAF3047119.1"/>
    </source>
</evidence>
<reference evidence="2" key="1">
    <citation type="submission" date="2019-04" db="EMBL/GenBank/DDBJ databases">
        <title>Sequencing of skin fungus with MAO and IRED activity.</title>
        <authorList>
            <person name="Marsaioli A.J."/>
            <person name="Bonatto J.M.C."/>
            <person name="Reis Junior O."/>
        </authorList>
    </citation>
    <scope>NUCLEOTIDE SEQUENCE</scope>
    <source>
        <strain evidence="2">28M1</strain>
    </source>
</reference>
<protein>
    <submittedName>
        <fullName evidence="2">Uncharacterized protein</fullName>
    </submittedName>
</protein>
<dbReference type="EMBL" id="SWKV01000003">
    <property type="protein sequence ID" value="KAF3047119.1"/>
    <property type="molecule type" value="Genomic_DNA"/>
</dbReference>
<sequence length="332" mass="37165">MKLLHQFLLLLALLAAVALAARPEASEPVRTLNLTINDTYPVIGPNNLVLDYNDLMSGPEPEDRFANISAPGTVLTALNTDPTEGSHGLIIRMGTSKQHVGELKGQRVWDMIHGALKKACPLERCQIGCYPDMPGAFDPNKDGTPNKELVFYKNVLLTGIPYKDDEGMYATNAYLNLTLHGMFRDQRFSGLGAATYEMIAGVFKAATEHKGNCCQEHFEYLSRPYELCNVPDHVMVARPVHKGQVIQSWVSLRLEFNGETKFGDLNCYNTMTPVIKFWEGNVLPDVAKIMGTAVDDWKEACTECFKEKEAFEVKTWRNFRSEGCSYLNYVPN</sequence>